<evidence type="ECO:0000313" key="2">
    <source>
        <dbReference type="EMBL" id="MCL1123403.1"/>
    </source>
</evidence>
<reference evidence="2 3" key="1">
    <citation type="submission" date="2022-01" db="EMBL/GenBank/DDBJ databases">
        <title>Whole genome-based taxonomy of the Shewanellaceae.</title>
        <authorList>
            <person name="Martin-Rodriguez A.J."/>
        </authorList>
    </citation>
    <scope>NUCLEOTIDE SEQUENCE [LARGE SCALE GENOMIC DNA]</scope>
    <source>
        <strain evidence="2 3">DSM 17177</strain>
    </source>
</reference>
<keyword evidence="3" id="KW-1185">Reference proteome</keyword>
<evidence type="ECO:0000313" key="3">
    <source>
        <dbReference type="Proteomes" id="UP001203423"/>
    </source>
</evidence>
<name>A0ABT0L6V4_9GAMM</name>
<evidence type="ECO:0008006" key="4">
    <source>
        <dbReference type="Google" id="ProtNLM"/>
    </source>
</evidence>
<dbReference type="Proteomes" id="UP001203423">
    <property type="component" value="Unassembled WGS sequence"/>
</dbReference>
<comment type="caution">
    <text evidence="2">The sequence shown here is derived from an EMBL/GenBank/DDBJ whole genome shotgun (WGS) entry which is preliminary data.</text>
</comment>
<dbReference type="EMBL" id="JAKIKS010000005">
    <property type="protein sequence ID" value="MCL1123403.1"/>
    <property type="molecule type" value="Genomic_DNA"/>
</dbReference>
<organism evidence="2 3">
    <name type="scientific">Shewanella surugensis</name>
    <dbReference type="NCBI Taxonomy" id="212020"/>
    <lineage>
        <taxon>Bacteria</taxon>
        <taxon>Pseudomonadati</taxon>
        <taxon>Pseudomonadota</taxon>
        <taxon>Gammaproteobacteria</taxon>
        <taxon>Alteromonadales</taxon>
        <taxon>Shewanellaceae</taxon>
        <taxon>Shewanella</taxon>
    </lineage>
</organism>
<gene>
    <name evidence="2" type="ORF">L2764_02630</name>
</gene>
<keyword evidence="1" id="KW-0175">Coiled coil</keyword>
<protein>
    <recommendedName>
        <fullName evidence="4">DUF2570 domain-containing protein</fullName>
    </recommendedName>
</protein>
<dbReference type="RefSeq" id="WP_248938690.1">
    <property type="nucleotide sequence ID" value="NZ_JAKIKS010000005.1"/>
</dbReference>
<evidence type="ECO:0000256" key="1">
    <source>
        <dbReference type="SAM" id="Coils"/>
    </source>
</evidence>
<sequence>MFSLFKSKAVIVGLVLASVFAFAVLRQLQLETAEAKLEVFRGQQAALNLDLDRLRQTVSEQEDERVKWVNERDLIAAINAQYEREQVQISAQLQAKYRELNELMEKSHEIQNWGDIPVPNDVIELLKRPACANRDRNENRICVAAQ</sequence>
<feature type="coiled-coil region" evidence="1">
    <location>
        <begin position="44"/>
        <end position="71"/>
    </location>
</feature>
<accession>A0ABT0L6V4</accession>
<proteinExistence type="predicted"/>